<dbReference type="AlphaFoldDB" id="A0A1Z3M156"/>
<name>A0A1Z3M156_BREDI</name>
<dbReference type="RefSeq" id="WP_088411616.1">
    <property type="nucleotide sequence ID" value="NZ_CP021995.1"/>
</dbReference>
<protein>
    <submittedName>
        <fullName evidence="1">Uncharacterized protein</fullName>
    </submittedName>
</protein>
<sequence>MKRTDQAGDLAVFVNPPWKTSLILNVRRTADFSVIRLLVEAGIGVAAHFRCCPAQMNGLVEELWDSGGRIVALRQDAEGRGAHAWLLHSAEQMLGPIDIVLDLCAHPDEGRDGLSSLGGDDA</sequence>
<organism evidence="1 2">
    <name type="scientific">Brevundimonas diminuta</name>
    <name type="common">Pseudomonas diminuta</name>
    <dbReference type="NCBI Taxonomy" id="293"/>
    <lineage>
        <taxon>Bacteria</taxon>
        <taxon>Pseudomonadati</taxon>
        <taxon>Pseudomonadota</taxon>
        <taxon>Alphaproteobacteria</taxon>
        <taxon>Caulobacterales</taxon>
        <taxon>Caulobacteraceae</taxon>
        <taxon>Brevundimonas</taxon>
    </lineage>
</organism>
<dbReference type="Proteomes" id="UP000197024">
    <property type="component" value="Chromosome"/>
</dbReference>
<reference evidence="1 2" key="1">
    <citation type="submission" date="2017-06" db="EMBL/GenBank/DDBJ databases">
        <title>Biodegradation of gentamicin by bacterial consortia AMQD4 in synthetic medium and raw gentamicin sewage.</title>
        <authorList>
            <person name="Chang H."/>
            <person name="Feng Y."/>
            <person name="Li Z."/>
            <person name="Xue J."/>
            <person name="Cheng D."/>
        </authorList>
    </citation>
    <scope>NUCLEOTIDE SEQUENCE [LARGE SCALE GENOMIC DNA]</scope>
    <source>
        <strain evidence="1 2">BZC3</strain>
    </source>
</reference>
<evidence type="ECO:0000313" key="1">
    <source>
        <dbReference type="EMBL" id="ASD28174.1"/>
    </source>
</evidence>
<gene>
    <name evidence="1" type="ORF">CD943_15475</name>
</gene>
<accession>A0A1Z3M156</accession>
<dbReference type="EMBL" id="CP021995">
    <property type="protein sequence ID" value="ASD28174.1"/>
    <property type="molecule type" value="Genomic_DNA"/>
</dbReference>
<evidence type="ECO:0000313" key="2">
    <source>
        <dbReference type="Proteomes" id="UP000197024"/>
    </source>
</evidence>
<proteinExistence type="predicted"/>
<reference evidence="1 2" key="2">
    <citation type="submission" date="2017-06" db="EMBL/GenBank/DDBJ databases">
        <authorList>
            <person name="Kim H.J."/>
            <person name="Triplett B.A."/>
        </authorList>
    </citation>
    <scope>NUCLEOTIDE SEQUENCE [LARGE SCALE GENOMIC DNA]</scope>
    <source>
        <strain evidence="1 2">BZC3</strain>
    </source>
</reference>